<feature type="compositionally biased region" description="Polar residues" evidence="1">
    <location>
        <begin position="38"/>
        <end position="57"/>
    </location>
</feature>
<accession>A0AAJ0BSU0</accession>
<protein>
    <submittedName>
        <fullName evidence="2">Uncharacterized protein</fullName>
    </submittedName>
</protein>
<reference evidence="2" key="1">
    <citation type="submission" date="2023-06" db="EMBL/GenBank/DDBJ databases">
        <title>Genome-scale phylogeny and comparative genomics of the fungal order Sordariales.</title>
        <authorList>
            <consortium name="Lawrence Berkeley National Laboratory"/>
            <person name="Hensen N."/>
            <person name="Bonometti L."/>
            <person name="Westerberg I."/>
            <person name="Brannstrom I.O."/>
            <person name="Guillou S."/>
            <person name="Cros-Aarteil S."/>
            <person name="Calhoun S."/>
            <person name="Haridas S."/>
            <person name="Kuo A."/>
            <person name="Mondo S."/>
            <person name="Pangilinan J."/>
            <person name="Riley R."/>
            <person name="Labutti K."/>
            <person name="Andreopoulos B."/>
            <person name="Lipzen A."/>
            <person name="Chen C."/>
            <person name="Yanf M."/>
            <person name="Daum C."/>
            <person name="Ng V."/>
            <person name="Clum A."/>
            <person name="Steindorff A."/>
            <person name="Ohm R."/>
            <person name="Martin F."/>
            <person name="Silar P."/>
            <person name="Natvig D."/>
            <person name="Lalanne C."/>
            <person name="Gautier V."/>
            <person name="Ament-Velasquez S.L."/>
            <person name="Kruys A."/>
            <person name="Hutchinson M.I."/>
            <person name="Powell A.J."/>
            <person name="Barry K."/>
            <person name="Miller A.N."/>
            <person name="Grigoriev I.V."/>
            <person name="Debuchy R."/>
            <person name="Gladieux P."/>
            <person name="Thoren M.H."/>
            <person name="Johannesson H."/>
        </authorList>
    </citation>
    <scope>NUCLEOTIDE SEQUENCE</scope>
    <source>
        <strain evidence="2">8032-3</strain>
    </source>
</reference>
<feature type="compositionally biased region" description="Basic and acidic residues" evidence="1">
    <location>
        <begin position="58"/>
        <end position="74"/>
    </location>
</feature>
<name>A0AAJ0BSU0_9PEZI</name>
<dbReference type="RefSeq" id="XP_060280066.1">
    <property type="nucleotide sequence ID" value="XM_060428888.1"/>
</dbReference>
<feature type="region of interest" description="Disordered" evidence="1">
    <location>
        <begin position="26"/>
        <end position="82"/>
    </location>
</feature>
<dbReference type="GeneID" id="85312075"/>
<comment type="caution">
    <text evidence="2">The sequence shown here is derived from an EMBL/GenBank/DDBJ whole genome shotgun (WGS) entry which is preliminary data.</text>
</comment>
<sequence>MKRIIGSTPSCLIGVSRNPRTARTAAGGSLAFAPSANKPYSSAQNIPEVSQTSTKGSETSKADPPKEEKREPSQPKKKTLAELDEEVRLKLEGMSGEGGAAGVEYENGRAEGLKRGVKQNMFRVI</sequence>
<dbReference type="EMBL" id="MU839024">
    <property type="protein sequence ID" value="KAK1763853.1"/>
    <property type="molecule type" value="Genomic_DNA"/>
</dbReference>
<keyword evidence="3" id="KW-1185">Reference proteome</keyword>
<dbReference type="AlphaFoldDB" id="A0AAJ0BSU0"/>
<evidence type="ECO:0000313" key="3">
    <source>
        <dbReference type="Proteomes" id="UP001244011"/>
    </source>
</evidence>
<evidence type="ECO:0000313" key="2">
    <source>
        <dbReference type="EMBL" id="KAK1763853.1"/>
    </source>
</evidence>
<gene>
    <name evidence="2" type="ORF">QBC33DRAFT_548750</name>
</gene>
<dbReference type="Proteomes" id="UP001244011">
    <property type="component" value="Unassembled WGS sequence"/>
</dbReference>
<proteinExistence type="predicted"/>
<organism evidence="2 3">
    <name type="scientific">Phialemonium atrogriseum</name>
    <dbReference type="NCBI Taxonomy" id="1093897"/>
    <lineage>
        <taxon>Eukaryota</taxon>
        <taxon>Fungi</taxon>
        <taxon>Dikarya</taxon>
        <taxon>Ascomycota</taxon>
        <taxon>Pezizomycotina</taxon>
        <taxon>Sordariomycetes</taxon>
        <taxon>Sordariomycetidae</taxon>
        <taxon>Cephalothecales</taxon>
        <taxon>Cephalothecaceae</taxon>
        <taxon>Phialemonium</taxon>
    </lineage>
</organism>
<evidence type="ECO:0000256" key="1">
    <source>
        <dbReference type="SAM" id="MobiDB-lite"/>
    </source>
</evidence>